<feature type="domain" description="EF-hand" evidence="2">
    <location>
        <begin position="59"/>
        <end position="94"/>
    </location>
</feature>
<evidence type="ECO:0000313" key="4">
    <source>
        <dbReference type="Proteomes" id="UP001328107"/>
    </source>
</evidence>
<reference evidence="4" key="1">
    <citation type="submission" date="2022-10" db="EMBL/GenBank/DDBJ databases">
        <title>Genome assembly of Pristionchus species.</title>
        <authorList>
            <person name="Yoshida K."/>
            <person name="Sommer R.J."/>
        </authorList>
    </citation>
    <scope>NUCLEOTIDE SEQUENCE [LARGE SCALE GENOMIC DNA]</scope>
    <source>
        <strain evidence="4">RS5460</strain>
    </source>
</reference>
<dbReference type="EMBL" id="BTRK01000005">
    <property type="protein sequence ID" value="GMR51594.1"/>
    <property type="molecule type" value="Genomic_DNA"/>
</dbReference>
<dbReference type="Proteomes" id="UP001328107">
    <property type="component" value="Unassembled WGS sequence"/>
</dbReference>
<dbReference type="GO" id="GO:0005509">
    <property type="term" value="F:calcium ion binding"/>
    <property type="evidence" value="ECO:0007669"/>
    <property type="project" value="InterPro"/>
</dbReference>
<protein>
    <recommendedName>
        <fullName evidence="2">EF-hand domain-containing protein</fullName>
    </recommendedName>
</protein>
<organism evidence="3 4">
    <name type="scientific">Pristionchus mayeri</name>
    <dbReference type="NCBI Taxonomy" id="1317129"/>
    <lineage>
        <taxon>Eukaryota</taxon>
        <taxon>Metazoa</taxon>
        <taxon>Ecdysozoa</taxon>
        <taxon>Nematoda</taxon>
        <taxon>Chromadorea</taxon>
        <taxon>Rhabditida</taxon>
        <taxon>Rhabditina</taxon>
        <taxon>Diplogasteromorpha</taxon>
        <taxon>Diplogasteroidea</taxon>
        <taxon>Neodiplogasteridae</taxon>
        <taxon>Pristionchus</taxon>
    </lineage>
</organism>
<dbReference type="AlphaFoldDB" id="A0AAN5CWW3"/>
<name>A0AAN5CWW3_9BILA</name>
<evidence type="ECO:0000313" key="3">
    <source>
        <dbReference type="EMBL" id="GMR51594.1"/>
    </source>
</evidence>
<comment type="caution">
    <text evidence="3">The sequence shown here is derived from an EMBL/GenBank/DDBJ whole genome shotgun (WGS) entry which is preliminary data.</text>
</comment>
<dbReference type="InterPro" id="IPR002048">
    <property type="entry name" value="EF_hand_dom"/>
</dbReference>
<feature type="non-terminal residue" evidence="3">
    <location>
        <position position="1"/>
    </location>
</feature>
<feature type="chain" id="PRO_5043054904" description="EF-hand domain-containing protein" evidence="1">
    <location>
        <begin position="21"/>
        <end position="103"/>
    </location>
</feature>
<dbReference type="PROSITE" id="PS50222">
    <property type="entry name" value="EF_HAND_2"/>
    <property type="match status" value="1"/>
</dbReference>
<evidence type="ECO:0000259" key="2">
    <source>
        <dbReference type="PROSITE" id="PS50222"/>
    </source>
</evidence>
<keyword evidence="4" id="KW-1185">Reference proteome</keyword>
<accession>A0AAN5CWW3</accession>
<feature type="signal peptide" evidence="1">
    <location>
        <begin position="1"/>
        <end position="20"/>
    </location>
</feature>
<dbReference type="InterPro" id="IPR011992">
    <property type="entry name" value="EF-hand-dom_pair"/>
</dbReference>
<dbReference type="SUPFAM" id="SSF47473">
    <property type="entry name" value="EF-hand"/>
    <property type="match status" value="1"/>
</dbReference>
<evidence type="ECO:0000256" key="1">
    <source>
        <dbReference type="SAM" id="SignalP"/>
    </source>
</evidence>
<feature type="non-terminal residue" evidence="3">
    <location>
        <position position="103"/>
    </location>
</feature>
<sequence length="103" mass="11499">IFLLLVLFSLVAVSLQKCCGFYINCGRCNIFCCNCCPGVCMHENFPCSGGKRSIFEDPSSKAETNDRFNSIDWNGDGVISDEEAREFILNVTSTRTKREINEG</sequence>
<keyword evidence="1" id="KW-0732">Signal</keyword>
<gene>
    <name evidence="3" type="ORF">PMAYCL1PPCAC_21789</name>
</gene>
<proteinExistence type="predicted"/>